<protein>
    <submittedName>
        <fullName evidence="1">Uncharacterized protein</fullName>
    </submittedName>
</protein>
<gene>
    <name evidence="1" type="ORF">COV24_02605</name>
</gene>
<name>A0A2H0RAJ0_UNCKA</name>
<organism evidence="1 2">
    <name type="scientific">candidate division WWE3 bacterium CG10_big_fil_rev_8_21_14_0_10_32_10</name>
    <dbReference type="NCBI Taxonomy" id="1975090"/>
    <lineage>
        <taxon>Bacteria</taxon>
        <taxon>Katanobacteria</taxon>
    </lineage>
</organism>
<evidence type="ECO:0000313" key="1">
    <source>
        <dbReference type="EMBL" id="PIR43470.1"/>
    </source>
</evidence>
<evidence type="ECO:0000313" key="2">
    <source>
        <dbReference type="Proteomes" id="UP000230214"/>
    </source>
</evidence>
<accession>A0A2H0RAJ0</accession>
<dbReference type="Proteomes" id="UP000230214">
    <property type="component" value="Unassembled WGS sequence"/>
</dbReference>
<reference evidence="1 2" key="1">
    <citation type="submission" date="2017-09" db="EMBL/GenBank/DDBJ databases">
        <title>Depth-based differentiation of microbial function through sediment-hosted aquifers and enrichment of novel symbionts in the deep terrestrial subsurface.</title>
        <authorList>
            <person name="Probst A.J."/>
            <person name="Ladd B."/>
            <person name="Jarett J.K."/>
            <person name="Geller-Mcgrath D.E."/>
            <person name="Sieber C.M."/>
            <person name="Emerson J.B."/>
            <person name="Anantharaman K."/>
            <person name="Thomas B.C."/>
            <person name="Malmstrom R."/>
            <person name="Stieglmeier M."/>
            <person name="Klingl A."/>
            <person name="Woyke T."/>
            <person name="Ryan C.M."/>
            <person name="Banfield J.F."/>
        </authorList>
    </citation>
    <scope>NUCLEOTIDE SEQUENCE [LARGE SCALE GENOMIC DNA]</scope>
    <source>
        <strain evidence="1">CG10_big_fil_rev_8_21_14_0_10_32_10</strain>
    </source>
</reference>
<comment type="caution">
    <text evidence="1">The sequence shown here is derived from an EMBL/GenBank/DDBJ whole genome shotgun (WGS) entry which is preliminary data.</text>
</comment>
<dbReference type="AlphaFoldDB" id="A0A2H0RAJ0"/>
<dbReference type="EMBL" id="PCXU01000023">
    <property type="protein sequence ID" value="PIR43470.1"/>
    <property type="molecule type" value="Genomic_DNA"/>
</dbReference>
<sequence length="92" mass="10549">MSKIYSFAEKYELNPDEEIYLGILVSSLNDEIANGLHTAKGFCWGEFVRRCKLAFRTMGRAFCLSFFSEQLGPSRAGKLWCAYEEIEKLLLP</sequence>
<proteinExistence type="predicted"/>